<dbReference type="Pfam" id="PF20152">
    <property type="entry name" value="DUF6534"/>
    <property type="match status" value="1"/>
</dbReference>
<keyword evidence="2" id="KW-1133">Transmembrane helix</keyword>
<evidence type="ECO:0000256" key="1">
    <source>
        <dbReference type="SAM" id="MobiDB-lite"/>
    </source>
</evidence>
<sequence length="360" mass="39837">MSFTTEAPNIVTPLVPNYAHIVSPFLIGALLNFFFFGTLLVQVYVYRVCFPKDRLGFKFLVYFILLAMTACICLNAADIEYWFGTGFGQIQRFTDSRNVGFYVPLMGSFIAMLVQIFFCYRIVVIRRAAWPLAFLIALISMAQCAGGMGSGILGYMDPNMTDEVLGTNLFPLHDNKHTILAYLWLIGDAVADVLIAITMTFLLLKADVVPATREIVHKVTTLVVETNIFSAIIAVLSLLLFVGIPDTSYFACPTFILSGIYANTLLLSLNNRATSKEDSVPASSHYGATPSVSVAGRDRQQAPVYSASSRGRMLSVPAMSFARRSEEEEKTPRARSSIENKWRDDPESESEYGGDAEDRV</sequence>
<feature type="domain" description="DUF6534" evidence="3">
    <location>
        <begin position="189"/>
        <end position="273"/>
    </location>
</feature>
<proteinExistence type="predicted"/>
<feature type="transmembrane region" description="Helical" evidence="2">
    <location>
        <begin position="216"/>
        <end position="242"/>
    </location>
</feature>
<keyword evidence="2" id="KW-0812">Transmembrane</keyword>
<feature type="region of interest" description="Disordered" evidence="1">
    <location>
        <begin position="277"/>
        <end position="360"/>
    </location>
</feature>
<evidence type="ECO:0000313" key="4">
    <source>
        <dbReference type="EMBL" id="KAJ7762391.1"/>
    </source>
</evidence>
<feature type="transmembrane region" description="Helical" evidence="2">
    <location>
        <begin position="99"/>
        <end position="120"/>
    </location>
</feature>
<evidence type="ECO:0000313" key="5">
    <source>
        <dbReference type="Proteomes" id="UP001215280"/>
    </source>
</evidence>
<protein>
    <recommendedName>
        <fullName evidence="3">DUF6534 domain-containing protein</fullName>
    </recommendedName>
</protein>
<feature type="transmembrane region" description="Helical" evidence="2">
    <location>
        <begin position="132"/>
        <end position="156"/>
    </location>
</feature>
<dbReference type="Proteomes" id="UP001215280">
    <property type="component" value="Unassembled WGS sequence"/>
</dbReference>
<feature type="transmembrane region" description="Helical" evidence="2">
    <location>
        <begin position="248"/>
        <end position="269"/>
    </location>
</feature>
<keyword evidence="5" id="KW-1185">Reference proteome</keyword>
<evidence type="ECO:0000256" key="2">
    <source>
        <dbReference type="SAM" id="Phobius"/>
    </source>
</evidence>
<gene>
    <name evidence="4" type="ORF">DFH07DRAFT_409631</name>
</gene>
<feature type="compositionally biased region" description="Basic and acidic residues" evidence="1">
    <location>
        <begin position="323"/>
        <end position="345"/>
    </location>
</feature>
<feature type="compositionally biased region" description="Acidic residues" evidence="1">
    <location>
        <begin position="346"/>
        <end position="360"/>
    </location>
</feature>
<feature type="transmembrane region" description="Helical" evidence="2">
    <location>
        <begin position="179"/>
        <end position="204"/>
    </location>
</feature>
<keyword evidence="2" id="KW-0472">Membrane</keyword>
<dbReference type="InterPro" id="IPR045339">
    <property type="entry name" value="DUF6534"/>
</dbReference>
<reference evidence="4" key="1">
    <citation type="submission" date="2023-03" db="EMBL/GenBank/DDBJ databases">
        <title>Massive genome expansion in bonnet fungi (Mycena s.s.) driven by repeated elements and novel gene families across ecological guilds.</title>
        <authorList>
            <consortium name="Lawrence Berkeley National Laboratory"/>
            <person name="Harder C.B."/>
            <person name="Miyauchi S."/>
            <person name="Viragh M."/>
            <person name="Kuo A."/>
            <person name="Thoen E."/>
            <person name="Andreopoulos B."/>
            <person name="Lu D."/>
            <person name="Skrede I."/>
            <person name="Drula E."/>
            <person name="Henrissat B."/>
            <person name="Morin E."/>
            <person name="Kohler A."/>
            <person name="Barry K."/>
            <person name="LaButti K."/>
            <person name="Morin E."/>
            <person name="Salamov A."/>
            <person name="Lipzen A."/>
            <person name="Mereny Z."/>
            <person name="Hegedus B."/>
            <person name="Baldrian P."/>
            <person name="Stursova M."/>
            <person name="Weitz H."/>
            <person name="Taylor A."/>
            <person name="Grigoriev I.V."/>
            <person name="Nagy L.G."/>
            <person name="Martin F."/>
            <person name="Kauserud H."/>
        </authorList>
    </citation>
    <scope>NUCLEOTIDE SEQUENCE</scope>
    <source>
        <strain evidence="4">CBHHK188m</strain>
    </source>
</reference>
<dbReference type="AlphaFoldDB" id="A0AAD7NIZ0"/>
<organism evidence="4 5">
    <name type="scientific">Mycena maculata</name>
    <dbReference type="NCBI Taxonomy" id="230809"/>
    <lineage>
        <taxon>Eukaryota</taxon>
        <taxon>Fungi</taxon>
        <taxon>Dikarya</taxon>
        <taxon>Basidiomycota</taxon>
        <taxon>Agaricomycotina</taxon>
        <taxon>Agaricomycetes</taxon>
        <taxon>Agaricomycetidae</taxon>
        <taxon>Agaricales</taxon>
        <taxon>Marasmiineae</taxon>
        <taxon>Mycenaceae</taxon>
        <taxon>Mycena</taxon>
    </lineage>
</organism>
<feature type="transmembrane region" description="Helical" evidence="2">
    <location>
        <begin position="59"/>
        <end position="79"/>
    </location>
</feature>
<comment type="caution">
    <text evidence="4">The sequence shown here is derived from an EMBL/GenBank/DDBJ whole genome shotgun (WGS) entry which is preliminary data.</text>
</comment>
<dbReference type="PANTHER" id="PTHR40465">
    <property type="entry name" value="CHROMOSOME 1, WHOLE GENOME SHOTGUN SEQUENCE"/>
    <property type="match status" value="1"/>
</dbReference>
<dbReference type="PANTHER" id="PTHR40465:SF1">
    <property type="entry name" value="DUF6534 DOMAIN-CONTAINING PROTEIN"/>
    <property type="match status" value="1"/>
</dbReference>
<feature type="transmembrane region" description="Helical" evidence="2">
    <location>
        <begin position="25"/>
        <end position="47"/>
    </location>
</feature>
<accession>A0AAD7NIZ0</accession>
<evidence type="ECO:0000259" key="3">
    <source>
        <dbReference type="Pfam" id="PF20152"/>
    </source>
</evidence>
<dbReference type="EMBL" id="JARJLG010000043">
    <property type="protein sequence ID" value="KAJ7762391.1"/>
    <property type="molecule type" value="Genomic_DNA"/>
</dbReference>
<name>A0AAD7NIZ0_9AGAR</name>